<comment type="catalytic activity">
    <reaction evidence="1">
        <text>6-hydroxymethyl-7,8-dihydropterin + ATP = (7,8-dihydropterin-6-yl)methyl diphosphate + AMP + H(+)</text>
        <dbReference type="Rhea" id="RHEA:11412"/>
        <dbReference type="ChEBI" id="CHEBI:15378"/>
        <dbReference type="ChEBI" id="CHEBI:30616"/>
        <dbReference type="ChEBI" id="CHEBI:44841"/>
        <dbReference type="ChEBI" id="CHEBI:72950"/>
        <dbReference type="ChEBI" id="CHEBI:456215"/>
        <dbReference type="EC" id="2.7.6.3"/>
    </reaction>
</comment>
<proteinExistence type="predicted"/>
<dbReference type="EC" id="2.7.6.3" evidence="3"/>
<dbReference type="PROSITE" id="PS00794">
    <property type="entry name" value="HPPK"/>
    <property type="match status" value="1"/>
</dbReference>
<dbReference type="InterPro" id="IPR035907">
    <property type="entry name" value="Hppk_sf"/>
</dbReference>
<dbReference type="GO" id="GO:0046654">
    <property type="term" value="P:tetrahydrofolate biosynthetic process"/>
    <property type="evidence" value="ECO:0007669"/>
    <property type="project" value="UniProtKB-UniPathway"/>
</dbReference>
<keyword evidence="6 10" id="KW-0418">Kinase</keyword>
<evidence type="ECO:0000259" key="9">
    <source>
        <dbReference type="PROSITE" id="PS00794"/>
    </source>
</evidence>
<feature type="domain" description="7,8-dihydro-6-hydroxymethylpterin-pyrophosphokinase" evidence="9">
    <location>
        <begin position="88"/>
        <end position="99"/>
    </location>
</feature>
<reference evidence="10 11" key="2">
    <citation type="journal article" date="2012" name="Stand. Genomic Sci.">
        <title>Complete Genome Sequence of Clostridium clariflavum DSM 19732.</title>
        <authorList>
            <person name="Izquierdo J.A."/>
            <person name="Goodwin L."/>
            <person name="Davenport K.W."/>
            <person name="Teshima H."/>
            <person name="Bruce D."/>
            <person name="Detter C."/>
            <person name="Tapia R."/>
            <person name="Han S."/>
            <person name="Land M."/>
            <person name="Hauser L."/>
            <person name="Jeffries C.D."/>
            <person name="Han J."/>
            <person name="Pitluck S."/>
            <person name="Nolan M."/>
            <person name="Chen A."/>
            <person name="Huntemann M."/>
            <person name="Mavromatis K."/>
            <person name="Mikhailova N."/>
            <person name="Liolios K."/>
            <person name="Woyke T."/>
            <person name="Lynd L.R."/>
        </authorList>
    </citation>
    <scope>NUCLEOTIDE SEQUENCE [LARGE SCALE GENOMIC DNA]</scope>
    <source>
        <strain evidence="11">DSM 19732 / NBRC 101661 / EBR45</strain>
    </source>
</reference>
<evidence type="ECO:0000256" key="7">
    <source>
        <dbReference type="ARBA" id="ARBA00022840"/>
    </source>
</evidence>
<dbReference type="InterPro" id="IPR000550">
    <property type="entry name" value="Hppk"/>
</dbReference>
<organism evidence="10 11">
    <name type="scientific">Acetivibrio clariflavus (strain DSM 19732 / NBRC 101661 / EBR45)</name>
    <name type="common">Clostridium clariflavum</name>
    <dbReference type="NCBI Taxonomy" id="720554"/>
    <lineage>
        <taxon>Bacteria</taxon>
        <taxon>Bacillati</taxon>
        <taxon>Bacillota</taxon>
        <taxon>Clostridia</taxon>
        <taxon>Eubacteriales</taxon>
        <taxon>Oscillospiraceae</taxon>
        <taxon>Acetivibrio</taxon>
    </lineage>
</organism>
<dbReference type="OrthoDB" id="9808041at2"/>
<dbReference type="GO" id="GO:0016301">
    <property type="term" value="F:kinase activity"/>
    <property type="evidence" value="ECO:0007669"/>
    <property type="project" value="UniProtKB-KW"/>
</dbReference>
<dbReference type="GO" id="GO:0003848">
    <property type="term" value="F:2-amino-4-hydroxy-6-hydroxymethyldihydropteridine diphosphokinase activity"/>
    <property type="evidence" value="ECO:0007669"/>
    <property type="project" value="UniProtKB-EC"/>
</dbReference>
<dbReference type="SUPFAM" id="SSF55083">
    <property type="entry name" value="6-hydroxymethyl-7,8-dihydropterin pyrophosphokinase, HPPK"/>
    <property type="match status" value="1"/>
</dbReference>
<keyword evidence="8" id="KW-0289">Folate biosynthesis</keyword>
<dbReference type="GO" id="GO:0005524">
    <property type="term" value="F:ATP binding"/>
    <property type="evidence" value="ECO:0007669"/>
    <property type="project" value="UniProtKB-KW"/>
</dbReference>
<dbReference type="PANTHER" id="PTHR43071:SF1">
    <property type="entry name" value="2-AMINO-4-HYDROXY-6-HYDROXYMETHYLDIHYDROPTERIDINE PYROPHOSPHOKINASE"/>
    <property type="match status" value="1"/>
</dbReference>
<keyword evidence="4" id="KW-0808">Transferase</keyword>
<dbReference type="eggNOG" id="COG0801">
    <property type="taxonomic scope" value="Bacteria"/>
</dbReference>
<evidence type="ECO:0000313" key="11">
    <source>
        <dbReference type="Proteomes" id="UP000005435"/>
    </source>
</evidence>
<evidence type="ECO:0000256" key="3">
    <source>
        <dbReference type="ARBA" id="ARBA00013253"/>
    </source>
</evidence>
<keyword evidence="11" id="KW-1185">Reference proteome</keyword>
<protein>
    <recommendedName>
        <fullName evidence="3">2-amino-4-hydroxy-6-hydroxymethyldihydropteridine diphosphokinase</fullName>
        <ecNumber evidence="3">2.7.6.3</ecNumber>
    </recommendedName>
</protein>
<comment type="pathway">
    <text evidence="2">Cofactor biosynthesis; tetrahydrofolate biosynthesis; 2-amino-4-hydroxy-6-hydroxymethyl-7,8-dihydropteridine diphosphate from 7,8-dihydroneopterin triphosphate: step 4/4.</text>
</comment>
<evidence type="ECO:0000256" key="1">
    <source>
        <dbReference type="ARBA" id="ARBA00000198"/>
    </source>
</evidence>
<keyword evidence="7" id="KW-0067">ATP-binding</keyword>
<dbReference type="RefSeq" id="WP_014256976.1">
    <property type="nucleotide sequence ID" value="NC_016627.1"/>
</dbReference>
<keyword evidence="5" id="KW-0547">Nucleotide-binding</keyword>
<gene>
    <name evidence="10" type="ordered locus">Clocl_4041</name>
</gene>
<dbReference type="AlphaFoldDB" id="G8LSW4"/>
<dbReference type="PANTHER" id="PTHR43071">
    <property type="entry name" value="2-AMINO-4-HYDROXY-6-HYDROXYMETHYLDIHYDROPTERIDINE PYROPHOSPHOKINASE"/>
    <property type="match status" value="1"/>
</dbReference>
<dbReference type="KEGG" id="ccl:Clocl_4041"/>
<dbReference type="GO" id="GO:0046656">
    <property type="term" value="P:folic acid biosynthetic process"/>
    <property type="evidence" value="ECO:0007669"/>
    <property type="project" value="UniProtKB-KW"/>
</dbReference>
<dbReference type="Pfam" id="PF01288">
    <property type="entry name" value="HPPK"/>
    <property type="match status" value="1"/>
</dbReference>
<reference evidence="11" key="1">
    <citation type="submission" date="2011-12" db="EMBL/GenBank/DDBJ databases">
        <title>Complete sequence of Clostridium clariflavum DSM 19732.</title>
        <authorList>
            <consortium name="US DOE Joint Genome Institute"/>
            <person name="Lucas S."/>
            <person name="Han J."/>
            <person name="Lapidus A."/>
            <person name="Cheng J.-F."/>
            <person name="Goodwin L."/>
            <person name="Pitluck S."/>
            <person name="Peters L."/>
            <person name="Teshima H."/>
            <person name="Detter J.C."/>
            <person name="Han C."/>
            <person name="Tapia R."/>
            <person name="Land M."/>
            <person name="Hauser L."/>
            <person name="Kyrpides N."/>
            <person name="Ivanova N."/>
            <person name="Pagani I."/>
            <person name="Kitzmiller T."/>
            <person name="Lynd L."/>
            <person name="Izquierdo J."/>
            <person name="Woyke T."/>
        </authorList>
    </citation>
    <scope>NUCLEOTIDE SEQUENCE [LARGE SCALE GENOMIC DNA]</scope>
    <source>
        <strain evidence="11">DSM 19732 / NBRC 101661 / EBR45</strain>
    </source>
</reference>
<sequence>MHKVFLSLGSNLGDREKYLFEAVDEISKIPDVSIIKVSNIYETEPVGYLEQGKFLNMALKLHTELEPLKLLEHLQKVENMLKRTREIHWGPRTIDIDILMMDDLRIDLEELIIPHPRMFERAFVLIPLMELIEREDSFIDKIKNFINNCTDKNGVIFYKKAEEIFCGLLPTCFF</sequence>
<evidence type="ECO:0000256" key="6">
    <source>
        <dbReference type="ARBA" id="ARBA00022777"/>
    </source>
</evidence>
<name>G8LSW4_ACECE</name>
<dbReference type="Gene3D" id="3.30.70.560">
    <property type="entry name" value="7,8-Dihydro-6-hydroxymethylpterin-pyrophosphokinase HPPK"/>
    <property type="match status" value="1"/>
</dbReference>
<evidence type="ECO:0000256" key="2">
    <source>
        <dbReference type="ARBA" id="ARBA00005051"/>
    </source>
</evidence>
<dbReference type="UniPathway" id="UPA00077">
    <property type="reaction ID" value="UER00155"/>
</dbReference>
<accession>G8LSW4</accession>
<evidence type="ECO:0000256" key="5">
    <source>
        <dbReference type="ARBA" id="ARBA00022741"/>
    </source>
</evidence>
<evidence type="ECO:0000256" key="4">
    <source>
        <dbReference type="ARBA" id="ARBA00022679"/>
    </source>
</evidence>
<evidence type="ECO:0000313" key="10">
    <source>
        <dbReference type="EMBL" id="AEV70477.1"/>
    </source>
</evidence>
<dbReference type="STRING" id="720554.Clocl_4041"/>
<evidence type="ECO:0000256" key="8">
    <source>
        <dbReference type="ARBA" id="ARBA00022909"/>
    </source>
</evidence>
<dbReference type="Proteomes" id="UP000005435">
    <property type="component" value="Chromosome"/>
</dbReference>
<dbReference type="NCBIfam" id="TIGR01498">
    <property type="entry name" value="folK"/>
    <property type="match status" value="1"/>
</dbReference>
<dbReference type="EMBL" id="CP003065">
    <property type="protein sequence ID" value="AEV70477.1"/>
    <property type="molecule type" value="Genomic_DNA"/>
</dbReference>
<dbReference type="CDD" id="cd00483">
    <property type="entry name" value="HPPK"/>
    <property type="match status" value="1"/>
</dbReference>
<dbReference type="HOGENOM" id="CLU_097916_1_1_9"/>